<sequence length="138" mass="15261">MSSTNTMKWNAKVHEDVLIAVNVSQLPRADWDRIMVTLQGMGYTFTESALRQHLQKLKKKEGGTPSVPSTPTKPGGVTKQKNTPGSTSKKRAHQLAVQQVDEDEDEKMELKKPKLEMEAPNFGQAFGDEPAKPDDGDV</sequence>
<proteinExistence type="predicted"/>
<dbReference type="EMBL" id="JAPESX010001630">
    <property type="protein sequence ID" value="KAJ8112618.1"/>
    <property type="molecule type" value="Genomic_DNA"/>
</dbReference>
<comment type="caution">
    <text evidence="1">The sequence shown here is derived from an EMBL/GenBank/DDBJ whole genome shotgun (WGS) entry which is preliminary data.</text>
</comment>
<organism evidence="1 2">
    <name type="scientific">Nemania bipapillata</name>
    <dbReference type="NCBI Taxonomy" id="110536"/>
    <lineage>
        <taxon>Eukaryota</taxon>
        <taxon>Fungi</taxon>
        <taxon>Dikarya</taxon>
        <taxon>Ascomycota</taxon>
        <taxon>Pezizomycotina</taxon>
        <taxon>Sordariomycetes</taxon>
        <taxon>Xylariomycetidae</taxon>
        <taxon>Xylariales</taxon>
        <taxon>Xylariaceae</taxon>
        <taxon>Nemania</taxon>
    </lineage>
</organism>
<keyword evidence="2" id="KW-1185">Reference proteome</keyword>
<name>A0ACC2IBW5_9PEZI</name>
<gene>
    <name evidence="1" type="ORF">ONZ43_g5352</name>
</gene>
<reference evidence="1" key="1">
    <citation type="submission" date="2022-11" db="EMBL/GenBank/DDBJ databases">
        <title>Genome Sequence of Nemania bipapillata.</title>
        <authorList>
            <person name="Buettner E."/>
        </authorList>
    </citation>
    <scope>NUCLEOTIDE SEQUENCE</scope>
    <source>
        <strain evidence="1">CP14</strain>
    </source>
</reference>
<evidence type="ECO:0000313" key="2">
    <source>
        <dbReference type="Proteomes" id="UP001153334"/>
    </source>
</evidence>
<evidence type="ECO:0000313" key="1">
    <source>
        <dbReference type="EMBL" id="KAJ8112618.1"/>
    </source>
</evidence>
<dbReference type="Proteomes" id="UP001153334">
    <property type="component" value="Unassembled WGS sequence"/>
</dbReference>
<protein>
    <submittedName>
        <fullName evidence="1">Uncharacterized protein</fullName>
    </submittedName>
</protein>
<accession>A0ACC2IBW5</accession>